<dbReference type="PANTHER" id="PTHR13696:SF52">
    <property type="entry name" value="PARA FAMILY PROTEIN CT_582"/>
    <property type="match status" value="1"/>
</dbReference>
<dbReference type="Gene3D" id="3.40.50.300">
    <property type="entry name" value="P-loop containing nucleotide triphosphate hydrolases"/>
    <property type="match status" value="1"/>
</dbReference>
<comment type="caution">
    <text evidence="2">The sequence shown here is derived from an EMBL/GenBank/DDBJ whole genome shotgun (WGS) entry which is preliminary data.</text>
</comment>
<proteinExistence type="predicted"/>
<evidence type="ECO:0000259" key="1">
    <source>
        <dbReference type="Pfam" id="PF13614"/>
    </source>
</evidence>
<name>A0A2I9D0I1_9DEIO</name>
<accession>A0A2I9D0I1</accession>
<organism evidence="2 3">
    <name type="scientific">Deinococcus aerius</name>
    <dbReference type="NCBI Taxonomy" id="200253"/>
    <lineage>
        <taxon>Bacteria</taxon>
        <taxon>Thermotogati</taxon>
        <taxon>Deinococcota</taxon>
        <taxon>Deinococci</taxon>
        <taxon>Deinococcales</taxon>
        <taxon>Deinococcaceae</taxon>
        <taxon>Deinococcus</taxon>
    </lineage>
</organism>
<dbReference type="SUPFAM" id="SSF52540">
    <property type="entry name" value="P-loop containing nucleoside triphosphate hydrolases"/>
    <property type="match status" value="1"/>
</dbReference>
<dbReference type="Pfam" id="PF13614">
    <property type="entry name" value="AAA_31"/>
    <property type="match status" value="1"/>
</dbReference>
<dbReference type="Proteomes" id="UP000236569">
    <property type="component" value="Unassembled WGS sequence"/>
</dbReference>
<dbReference type="InterPro" id="IPR025669">
    <property type="entry name" value="AAA_dom"/>
</dbReference>
<gene>
    <name evidence="2" type="ORF">DAERI_210035</name>
</gene>
<dbReference type="OrthoDB" id="59382at2"/>
<feature type="domain" description="AAA" evidence="1">
    <location>
        <begin position="5"/>
        <end position="176"/>
    </location>
</feature>
<evidence type="ECO:0000313" key="2">
    <source>
        <dbReference type="EMBL" id="GBF08039.1"/>
    </source>
</evidence>
<evidence type="ECO:0000313" key="3">
    <source>
        <dbReference type="Proteomes" id="UP000236569"/>
    </source>
</evidence>
<sequence length="271" mass="29276">MKTHRIVITNVSGGEGKTTLARELAYALAGRGFRVGLLDLDPQASLSKSLGLHDEEDSPGWQPQSTVVGVFQQDHAPPLPLPIPVRGVDVWPANDGLSQAEAILSADFARVANLREALDELTSRETYDFLILDTKPQRTNFLAASVAAADHIVVPVSGIKGLENLDMLYKLVKMVRGHAPEIGVRLFVPNRIRAQVNHHKKILGHMEEELSTLATVAPPIRDSLSVMGGAAEVREAVIQYRPGSDIAQDFQAVTDTLLDILGVSRPAPVAP</sequence>
<protein>
    <submittedName>
        <fullName evidence="2">ParA family protein</fullName>
    </submittedName>
</protein>
<dbReference type="PANTHER" id="PTHR13696">
    <property type="entry name" value="P-LOOP CONTAINING NUCLEOSIDE TRIPHOSPHATE HYDROLASE"/>
    <property type="match status" value="1"/>
</dbReference>
<dbReference type="InterPro" id="IPR027417">
    <property type="entry name" value="P-loop_NTPase"/>
</dbReference>
<dbReference type="AlphaFoldDB" id="A0A2I9D0I1"/>
<keyword evidence="3" id="KW-1185">Reference proteome</keyword>
<dbReference type="InterPro" id="IPR050678">
    <property type="entry name" value="DNA_Partitioning_ATPase"/>
</dbReference>
<dbReference type="EMBL" id="BFAG01000021">
    <property type="protein sequence ID" value="GBF08039.1"/>
    <property type="molecule type" value="Genomic_DNA"/>
</dbReference>
<dbReference type="CDD" id="cd02042">
    <property type="entry name" value="ParAB_family"/>
    <property type="match status" value="1"/>
</dbReference>
<dbReference type="RefSeq" id="WP_103131318.1">
    <property type="nucleotide sequence ID" value="NZ_BFAG01000021.1"/>
</dbReference>
<reference evidence="3" key="1">
    <citation type="submission" date="2018-01" db="EMBL/GenBank/DDBJ databases">
        <title>Draft Genome Sequence of the Radioresistant Bacterium Deinococcus aerius TR0125, Isolated from the Higher Atmosphere above Japan.</title>
        <authorList>
            <person name="Satoh K."/>
            <person name="Arai H."/>
            <person name="Sanzen T."/>
            <person name="Kawaguchi Y."/>
            <person name="Hayashi H."/>
            <person name="Yokobori S."/>
            <person name="Yamagishi A."/>
            <person name="Oono Y."/>
            <person name="Narumi I."/>
        </authorList>
    </citation>
    <scope>NUCLEOTIDE SEQUENCE [LARGE SCALE GENOMIC DNA]</scope>
    <source>
        <strain evidence="3">TR0125</strain>
    </source>
</reference>